<feature type="compositionally biased region" description="Basic and acidic residues" evidence="1">
    <location>
        <begin position="1"/>
        <end position="13"/>
    </location>
</feature>
<reference evidence="2 3" key="1">
    <citation type="submission" date="2021-08" db="EMBL/GenBank/DDBJ databases">
        <title>Whole genome sequence of novel Actinomyces species strain MAS-1.</title>
        <authorList>
            <person name="Saito M."/>
            <person name="Kuwahara N."/>
            <person name="Takizawa T."/>
            <person name="Gotouda H."/>
            <person name="Ochiai T."/>
        </authorList>
    </citation>
    <scope>NUCLEOTIDE SEQUENCE [LARGE SCALE GENOMIC DNA]</scope>
    <source>
        <strain evidence="2 3">MAS-1</strain>
    </source>
</reference>
<feature type="compositionally biased region" description="Gly residues" evidence="1">
    <location>
        <begin position="16"/>
        <end position="26"/>
    </location>
</feature>
<feature type="region of interest" description="Disordered" evidence="1">
    <location>
        <begin position="562"/>
        <end position="598"/>
    </location>
</feature>
<sequence>MEHVHVEDTDAERAGGAAGPVGATGGRGVMGVMGLETEYGILGASSEEVVSACLEVARGEGRAEGVRWDYSGEYPLRDARGFEVDRSAVDPSLLTDTGASVEGPVPGRTRTSAVVRLTAQEEAWQRGTATCLPDGGRLYVDHGHPEYATPECTGPAQAVLADRAGELLLTRAAALLGSRGTAARLFKNNIDGKGATYGTHENYLVPRAIAFEDLVAALVPYLVVRPLLTGSGRVGTGAISDGADFQICQRADYIERVVGLGTTVDRPLINTRDEPHADPQRWRRLHVIVGDANTFETITWLKLGMTSLVLQVLGEGLPEAWRALELADPVAAVRQVSRDTALATTLELADGGRISPLEILEAYLDRVRSHLERGGIAAPPPTGDPLSPDLAALADGLDTQGRETGAIMAFWEASLETLRARRRGDAGAAGHLEWVAKEQLITATAARHPGAQGHAVLHAVDLSWSELGRALAERVPAGALARSRLGRERVAAALGEPPATTRAWLRGRLVGSFGAQVVAAGWHSMVLETGERHHRRLPLTDPLAFTRLQAGPALEGAQDVRQVLAALTGEPGLGDPDRPDRPAHEHAGTISSQESTHE</sequence>
<feature type="compositionally biased region" description="Polar residues" evidence="1">
    <location>
        <begin position="589"/>
        <end position="598"/>
    </location>
</feature>
<dbReference type="Pfam" id="PF03136">
    <property type="entry name" value="Pup_ligase"/>
    <property type="match status" value="1"/>
</dbReference>
<evidence type="ECO:0000313" key="2">
    <source>
        <dbReference type="EMBL" id="BDA63408.1"/>
    </source>
</evidence>
<organism evidence="2 3">
    <name type="scientific">Actinomyces capricornis</name>
    <dbReference type="NCBI Taxonomy" id="2755559"/>
    <lineage>
        <taxon>Bacteria</taxon>
        <taxon>Bacillati</taxon>
        <taxon>Actinomycetota</taxon>
        <taxon>Actinomycetes</taxon>
        <taxon>Actinomycetales</taxon>
        <taxon>Actinomycetaceae</taxon>
        <taxon>Actinomyces</taxon>
    </lineage>
</organism>
<evidence type="ECO:0000313" key="3">
    <source>
        <dbReference type="Proteomes" id="UP000824496"/>
    </source>
</evidence>
<name>A0ABN6K521_9ACTO</name>
<dbReference type="EMBL" id="AP025017">
    <property type="protein sequence ID" value="BDA63408.1"/>
    <property type="molecule type" value="Genomic_DNA"/>
</dbReference>
<dbReference type="PANTHER" id="PTHR42307">
    <property type="entry name" value="PUP DEAMIDASE/DEPUPYLASE"/>
    <property type="match status" value="1"/>
</dbReference>
<protein>
    <submittedName>
        <fullName evidence="2">Proteasome accessory factor PafA2</fullName>
    </submittedName>
</protein>
<dbReference type="RefSeq" id="WP_223910076.1">
    <property type="nucleotide sequence ID" value="NZ_AP025017.1"/>
</dbReference>
<gene>
    <name evidence="2" type="ORF">MANAM107_02420</name>
</gene>
<evidence type="ECO:0000256" key="1">
    <source>
        <dbReference type="SAM" id="MobiDB-lite"/>
    </source>
</evidence>
<keyword evidence="3" id="KW-1185">Reference proteome</keyword>
<accession>A0ABN6K521</accession>
<feature type="compositionally biased region" description="Basic and acidic residues" evidence="1">
    <location>
        <begin position="575"/>
        <end position="587"/>
    </location>
</feature>
<dbReference type="InterPro" id="IPR004347">
    <property type="entry name" value="Pup_ligase/deamidase"/>
</dbReference>
<feature type="region of interest" description="Disordered" evidence="1">
    <location>
        <begin position="1"/>
        <end position="26"/>
    </location>
</feature>
<keyword evidence="2" id="KW-0647">Proteasome</keyword>
<dbReference type="Proteomes" id="UP000824496">
    <property type="component" value="Chromosome"/>
</dbReference>
<proteinExistence type="predicted"/>
<dbReference type="GO" id="GO:0000502">
    <property type="term" value="C:proteasome complex"/>
    <property type="evidence" value="ECO:0007669"/>
    <property type="project" value="UniProtKB-KW"/>
</dbReference>
<dbReference type="PANTHER" id="PTHR42307:SF2">
    <property type="entry name" value="PUP DEAMIDASE_DEPUPYLASE"/>
    <property type="match status" value="1"/>
</dbReference>